<accession>A0AAD1YT96</accession>
<keyword evidence="3" id="KW-0863">Zinc-finger</keyword>
<dbReference type="EMBL" id="OU503037">
    <property type="protein sequence ID" value="CAI9756199.1"/>
    <property type="molecule type" value="Genomic_DNA"/>
</dbReference>
<comment type="subcellular location">
    <subcellularLocation>
        <location evidence="1">Nucleus</location>
    </subcellularLocation>
</comment>
<sequence length="277" mass="30971">MDLYANPTTTKSPDDSEFDTPPQTQPIEPFLSFTNGAIKKNHHRQHHSPLPVGVVTYKECLKNHAARLGGHAMDGCGEFMPSASATTADPTSLKCAACGCHRNFHRREPNDPSPTSIIPPLFDFRYPPPPRRPSSSPSPPPQPTNMLLALSMAVPEDHNHQDPAIPTEFKTENQSGRKRFRTKFSQEQKEKMLSFSEKLGWKMQKCDESTVKEFCNEIGVSRGVLKVWMHNNKSTFAKKEINNGRIISFENNGLKINGGSSSSNNENREEQIKDLDA</sequence>
<dbReference type="GO" id="GO:0005634">
    <property type="term" value="C:nucleus"/>
    <property type="evidence" value="ECO:0007669"/>
    <property type="project" value="UniProtKB-SubCell"/>
</dbReference>
<keyword evidence="2" id="KW-0479">Metal-binding</keyword>
<feature type="compositionally biased region" description="Polar residues" evidence="10">
    <location>
        <begin position="1"/>
        <end position="11"/>
    </location>
</feature>
<feature type="region of interest" description="Disordered" evidence="10">
    <location>
        <begin position="104"/>
        <end position="178"/>
    </location>
</feature>
<feature type="region of interest" description="Disordered" evidence="10">
    <location>
        <begin position="253"/>
        <end position="277"/>
    </location>
</feature>
<dbReference type="InterPro" id="IPR006456">
    <property type="entry name" value="ZF_HD_homeobox_Cys/His_dimer"/>
</dbReference>
<evidence type="ECO:0000313" key="12">
    <source>
        <dbReference type="EMBL" id="CAI9756199.1"/>
    </source>
</evidence>
<dbReference type="Proteomes" id="UP000834106">
    <property type="component" value="Chromosome 2"/>
</dbReference>
<evidence type="ECO:0000256" key="1">
    <source>
        <dbReference type="ARBA" id="ARBA00004123"/>
    </source>
</evidence>
<dbReference type="PROSITE" id="PS51523">
    <property type="entry name" value="ZF_HD_DIMER"/>
    <property type="match status" value="1"/>
</dbReference>
<feature type="compositionally biased region" description="Basic and acidic residues" evidence="10">
    <location>
        <begin position="266"/>
        <end position="277"/>
    </location>
</feature>
<evidence type="ECO:0000256" key="9">
    <source>
        <dbReference type="ARBA" id="ARBA00023242"/>
    </source>
</evidence>
<keyword evidence="5" id="KW-0805">Transcription regulation</keyword>
<evidence type="ECO:0000256" key="5">
    <source>
        <dbReference type="ARBA" id="ARBA00023015"/>
    </source>
</evidence>
<name>A0AAD1YT96_9LAMI</name>
<dbReference type="PANTHER" id="PTHR31948:SF72">
    <property type="entry name" value="ZINC-FINGER HOMEODOMAIN PROTEIN 10"/>
    <property type="match status" value="1"/>
</dbReference>
<organism evidence="12 13">
    <name type="scientific">Fraxinus pennsylvanica</name>
    <dbReference type="NCBI Taxonomy" id="56036"/>
    <lineage>
        <taxon>Eukaryota</taxon>
        <taxon>Viridiplantae</taxon>
        <taxon>Streptophyta</taxon>
        <taxon>Embryophyta</taxon>
        <taxon>Tracheophyta</taxon>
        <taxon>Spermatophyta</taxon>
        <taxon>Magnoliopsida</taxon>
        <taxon>eudicotyledons</taxon>
        <taxon>Gunneridae</taxon>
        <taxon>Pentapetalae</taxon>
        <taxon>asterids</taxon>
        <taxon>lamiids</taxon>
        <taxon>Lamiales</taxon>
        <taxon>Oleaceae</taxon>
        <taxon>Oleeae</taxon>
        <taxon>Fraxinus</taxon>
    </lineage>
</organism>
<keyword evidence="8" id="KW-0804">Transcription</keyword>
<dbReference type="PANTHER" id="PTHR31948">
    <property type="entry name" value="ZINC-FINGER HOMEODOMAIN PROTEIN 2"/>
    <property type="match status" value="1"/>
</dbReference>
<dbReference type="GO" id="GO:0050793">
    <property type="term" value="P:regulation of developmental process"/>
    <property type="evidence" value="ECO:0007669"/>
    <property type="project" value="TreeGrafter"/>
</dbReference>
<gene>
    <name evidence="12" type="ORF">FPE_LOCUS3629</name>
</gene>
<keyword evidence="6" id="KW-0238">DNA-binding</keyword>
<evidence type="ECO:0000256" key="2">
    <source>
        <dbReference type="ARBA" id="ARBA00022723"/>
    </source>
</evidence>
<dbReference type="GO" id="GO:0003700">
    <property type="term" value="F:DNA-binding transcription factor activity"/>
    <property type="evidence" value="ECO:0007669"/>
    <property type="project" value="TreeGrafter"/>
</dbReference>
<dbReference type="NCBIfam" id="TIGR01566">
    <property type="entry name" value="ZF_HD_prot_N"/>
    <property type="match status" value="1"/>
</dbReference>
<dbReference type="GO" id="GO:0000976">
    <property type="term" value="F:transcription cis-regulatory region binding"/>
    <property type="evidence" value="ECO:0007669"/>
    <property type="project" value="TreeGrafter"/>
</dbReference>
<evidence type="ECO:0000256" key="10">
    <source>
        <dbReference type="SAM" id="MobiDB-lite"/>
    </source>
</evidence>
<feature type="domain" description="ZF-HD dimerization-type" evidence="11">
    <location>
        <begin position="57"/>
        <end position="108"/>
    </location>
</feature>
<dbReference type="NCBIfam" id="TIGR01565">
    <property type="entry name" value="homeo_ZF_HD"/>
    <property type="match status" value="1"/>
</dbReference>
<dbReference type="FunFam" id="1.10.10.60:FF:000257">
    <property type="entry name" value="Zinc-finger homeodomain protein 2"/>
    <property type="match status" value="1"/>
</dbReference>
<proteinExistence type="predicted"/>
<dbReference type="Gene3D" id="1.10.10.60">
    <property type="entry name" value="Homeodomain-like"/>
    <property type="match status" value="1"/>
</dbReference>
<evidence type="ECO:0000259" key="11">
    <source>
        <dbReference type="PROSITE" id="PS51523"/>
    </source>
</evidence>
<evidence type="ECO:0000256" key="7">
    <source>
        <dbReference type="ARBA" id="ARBA00023155"/>
    </source>
</evidence>
<evidence type="ECO:0000256" key="6">
    <source>
        <dbReference type="ARBA" id="ARBA00023125"/>
    </source>
</evidence>
<dbReference type="InterPro" id="IPR006455">
    <property type="entry name" value="Homeodomain_ZF_HD"/>
</dbReference>
<evidence type="ECO:0000256" key="8">
    <source>
        <dbReference type="ARBA" id="ARBA00023163"/>
    </source>
</evidence>
<feature type="compositionally biased region" description="Low complexity" evidence="10">
    <location>
        <begin position="253"/>
        <end position="265"/>
    </location>
</feature>
<dbReference type="AlphaFoldDB" id="A0AAD1YT96"/>
<dbReference type="InterPro" id="IPR009057">
    <property type="entry name" value="Homeodomain-like_sf"/>
</dbReference>
<evidence type="ECO:0000256" key="4">
    <source>
        <dbReference type="ARBA" id="ARBA00022833"/>
    </source>
</evidence>
<evidence type="ECO:0000256" key="3">
    <source>
        <dbReference type="ARBA" id="ARBA00022771"/>
    </source>
</evidence>
<dbReference type="SUPFAM" id="SSF46689">
    <property type="entry name" value="Homeodomain-like"/>
    <property type="match status" value="1"/>
</dbReference>
<keyword evidence="7" id="KW-0371">Homeobox</keyword>
<keyword evidence="13" id="KW-1185">Reference proteome</keyword>
<feature type="compositionally biased region" description="Pro residues" evidence="10">
    <location>
        <begin position="126"/>
        <end position="143"/>
    </location>
</feature>
<reference evidence="12" key="1">
    <citation type="submission" date="2023-05" db="EMBL/GenBank/DDBJ databases">
        <authorList>
            <person name="Huff M."/>
        </authorList>
    </citation>
    <scope>NUCLEOTIDE SEQUENCE</scope>
</reference>
<feature type="region of interest" description="Disordered" evidence="10">
    <location>
        <begin position="1"/>
        <end position="29"/>
    </location>
</feature>
<evidence type="ECO:0000313" key="13">
    <source>
        <dbReference type="Proteomes" id="UP000834106"/>
    </source>
</evidence>
<keyword evidence="4" id="KW-0862">Zinc</keyword>
<dbReference type="Pfam" id="PF04770">
    <property type="entry name" value="ZF-HD_dimer"/>
    <property type="match status" value="1"/>
</dbReference>
<dbReference type="GO" id="GO:0008270">
    <property type="term" value="F:zinc ion binding"/>
    <property type="evidence" value="ECO:0007669"/>
    <property type="project" value="UniProtKB-KW"/>
</dbReference>
<protein>
    <recommendedName>
        <fullName evidence="11">ZF-HD dimerization-type domain-containing protein</fullName>
    </recommendedName>
</protein>
<keyword evidence="9" id="KW-0539">Nucleus</keyword>